<dbReference type="EMBL" id="QUSL01000009">
    <property type="protein sequence ID" value="RGD85998.1"/>
    <property type="molecule type" value="Genomic_DNA"/>
</dbReference>
<accession>A0A3E3AGF1</accession>
<name>A0A3E3AGF1_9FIRM</name>
<evidence type="ECO:0000313" key="6">
    <source>
        <dbReference type="EMBL" id="RGD85998.1"/>
    </source>
</evidence>
<dbReference type="NCBIfam" id="NF045758">
    <property type="entry name" value="YlxM"/>
    <property type="match status" value="1"/>
</dbReference>
<reference evidence="6 7" key="1">
    <citation type="submission" date="2018-08" db="EMBL/GenBank/DDBJ databases">
        <title>A genome reference for cultivated species of the human gut microbiota.</title>
        <authorList>
            <person name="Zou Y."/>
            <person name="Xue W."/>
            <person name="Luo G."/>
        </authorList>
    </citation>
    <scope>NUCLEOTIDE SEQUENCE [LARGE SCALE GENOMIC DNA]</scope>
    <source>
        <strain evidence="6 7">OM06-4</strain>
    </source>
</reference>
<dbReference type="InterPro" id="IPR013324">
    <property type="entry name" value="RNA_pol_sigma_r3/r4-like"/>
</dbReference>
<evidence type="ECO:0000313" key="7">
    <source>
        <dbReference type="Proteomes" id="UP000261032"/>
    </source>
</evidence>
<comment type="caution">
    <text evidence="6">The sequence shown here is derived from an EMBL/GenBank/DDBJ whole genome shotgun (WGS) entry which is preliminary data.</text>
</comment>
<dbReference type="EMBL" id="JAQLKE010000011">
    <property type="protein sequence ID" value="MDB7083828.1"/>
    <property type="molecule type" value="Genomic_DNA"/>
</dbReference>
<sequence>MESSLEKKQRVNLLMDCYSDLLTEKQQTYLEYYYQEDYSLSEIAQILDVSRNAVFDNLKKAVHSLENYEEKLQLLKKHQERLDLIQRIEDDISSDHKSLEEYLELLRKI</sequence>
<gene>
    <name evidence="6" type="ORF">DXB93_07485</name>
    <name evidence="5" type="ORF">PM738_08445</name>
</gene>
<feature type="coiled-coil region" evidence="4">
    <location>
        <begin position="58"/>
        <end position="85"/>
    </location>
</feature>
<comment type="function">
    <text evidence="2 3">Might take part in the signal recognition particle (SRP) pathway. This is inferred from the conservation of its genetic proximity to ftsY/ffh. May be a regulatory protein.</text>
</comment>
<dbReference type="RefSeq" id="WP_003538214.1">
    <property type="nucleotide sequence ID" value="NZ_AP031443.1"/>
</dbReference>
<evidence type="ECO:0000313" key="5">
    <source>
        <dbReference type="EMBL" id="MDB7083828.1"/>
    </source>
</evidence>
<evidence type="ECO:0000256" key="4">
    <source>
        <dbReference type="SAM" id="Coils"/>
    </source>
</evidence>
<dbReference type="Proteomes" id="UP001211987">
    <property type="component" value="Unassembled WGS sequence"/>
</dbReference>
<keyword evidence="5" id="KW-0238">DNA-binding</keyword>
<dbReference type="Proteomes" id="UP000261032">
    <property type="component" value="Unassembled WGS sequence"/>
</dbReference>
<proteinExistence type="inferred from homology"/>
<dbReference type="GO" id="GO:0003677">
    <property type="term" value="F:DNA binding"/>
    <property type="evidence" value="ECO:0007669"/>
    <property type="project" value="UniProtKB-KW"/>
</dbReference>
<reference evidence="5" key="2">
    <citation type="submission" date="2023-01" db="EMBL/GenBank/DDBJ databases">
        <title>Human gut microbiome strain richness.</title>
        <authorList>
            <person name="Chen-Liaw A."/>
        </authorList>
    </citation>
    <scope>NUCLEOTIDE SEQUENCE</scope>
    <source>
        <strain evidence="5">1001217st2_G6_1001217B_191108</strain>
    </source>
</reference>
<dbReference type="InterPro" id="IPR036388">
    <property type="entry name" value="WH-like_DNA-bd_sf"/>
</dbReference>
<keyword evidence="4" id="KW-0175">Coiled coil</keyword>
<dbReference type="HAMAP" id="MF_00245">
    <property type="entry name" value="UPF0122"/>
    <property type="match status" value="1"/>
</dbReference>
<dbReference type="SUPFAM" id="SSF88659">
    <property type="entry name" value="Sigma3 and sigma4 domains of RNA polymerase sigma factors"/>
    <property type="match status" value="1"/>
</dbReference>
<dbReference type="Gene3D" id="1.10.10.10">
    <property type="entry name" value="Winged helix-like DNA-binding domain superfamily/Winged helix DNA-binding domain"/>
    <property type="match status" value="1"/>
</dbReference>
<protein>
    <recommendedName>
        <fullName evidence="3">UPF0122 protein DXB93_07485</fullName>
    </recommendedName>
</protein>
<organism evidence="6 7">
    <name type="scientific">Thomasclavelia ramosa</name>
    <dbReference type="NCBI Taxonomy" id="1547"/>
    <lineage>
        <taxon>Bacteria</taxon>
        <taxon>Bacillati</taxon>
        <taxon>Bacillota</taxon>
        <taxon>Erysipelotrichia</taxon>
        <taxon>Erysipelotrichales</taxon>
        <taxon>Coprobacillaceae</taxon>
        <taxon>Thomasclavelia</taxon>
    </lineage>
</organism>
<dbReference type="PANTHER" id="PTHR40083:SF1">
    <property type="entry name" value="UPF0122 PROTEIN YLXM"/>
    <property type="match status" value="1"/>
</dbReference>
<dbReference type="GeneID" id="64195892"/>
<dbReference type="PANTHER" id="PTHR40083">
    <property type="entry name" value="UPF0122 PROTEIN CBO2450/CLC_2298"/>
    <property type="match status" value="1"/>
</dbReference>
<dbReference type="AlphaFoldDB" id="A0A3E3AGF1"/>
<dbReference type="Pfam" id="PF04297">
    <property type="entry name" value="UPF0122"/>
    <property type="match status" value="1"/>
</dbReference>
<evidence type="ECO:0000256" key="3">
    <source>
        <dbReference type="HAMAP-Rule" id="MF_00245"/>
    </source>
</evidence>
<evidence type="ECO:0000256" key="2">
    <source>
        <dbReference type="ARBA" id="ARBA00024764"/>
    </source>
</evidence>
<dbReference type="InterPro" id="IPR007394">
    <property type="entry name" value="UPF0122"/>
</dbReference>
<comment type="similarity">
    <text evidence="1 3">Belongs to the UPF0122 family.</text>
</comment>
<dbReference type="InterPro" id="IPR054831">
    <property type="entry name" value="UPF0122_fam_protein"/>
</dbReference>
<evidence type="ECO:0000256" key="1">
    <source>
        <dbReference type="ARBA" id="ARBA00008720"/>
    </source>
</evidence>